<dbReference type="EMBL" id="MTSM01000205">
    <property type="protein sequence ID" value="OPX53944.1"/>
    <property type="molecule type" value="Genomic_DNA"/>
</dbReference>
<organism evidence="2 3">
    <name type="scientific">Oceanospirillum multiglobuliferum</name>
    <dbReference type="NCBI Taxonomy" id="64969"/>
    <lineage>
        <taxon>Bacteria</taxon>
        <taxon>Pseudomonadati</taxon>
        <taxon>Pseudomonadota</taxon>
        <taxon>Gammaproteobacteria</taxon>
        <taxon>Oceanospirillales</taxon>
        <taxon>Oceanospirillaceae</taxon>
        <taxon>Oceanospirillum</taxon>
    </lineage>
</organism>
<dbReference type="AlphaFoldDB" id="A0A1V4T1V5"/>
<evidence type="ECO:0000313" key="2">
    <source>
        <dbReference type="EMBL" id="OPX53944.1"/>
    </source>
</evidence>
<name>A0A1V4T1V5_9GAMM</name>
<proteinExistence type="predicted"/>
<accession>A0A1V4T1V5</accession>
<feature type="compositionally biased region" description="Basic and acidic residues" evidence="1">
    <location>
        <begin position="45"/>
        <end position="64"/>
    </location>
</feature>
<sequence>MPTIDQTDCGLVLCIAWGKPRRLVLEVELGEAGNDAGDGLGGRRSSGEDKPEATGHGEARGVVR</sequence>
<keyword evidence="3" id="KW-1185">Reference proteome</keyword>
<evidence type="ECO:0000256" key="1">
    <source>
        <dbReference type="SAM" id="MobiDB-lite"/>
    </source>
</evidence>
<gene>
    <name evidence="2" type="ORF">BTE48_16820</name>
</gene>
<feature type="region of interest" description="Disordered" evidence="1">
    <location>
        <begin position="32"/>
        <end position="64"/>
    </location>
</feature>
<reference evidence="2 3" key="1">
    <citation type="submission" date="2017-01" db="EMBL/GenBank/DDBJ databases">
        <title>Genome Sequencing of a Marine Spirillum, Oceanospirillum multiglobuliferum ATCC 33336, from Japan.</title>
        <authorList>
            <person name="Carney J.G."/>
            <person name="Trachtenberg A.M."/>
            <person name="Rheaume B.A."/>
            <person name="Linnane J.D."/>
            <person name="Pitts N.L."/>
            <person name="Mykles D.L."/>
            <person name="Maclea K.S."/>
        </authorList>
    </citation>
    <scope>NUCLEOTIDE SEQUENCE [LARGE SCALE GENOMIC DNA]</scope>
    <source>
        <strain evidence="2 3">ATCC 33336</strain>
    </source>
</reference>
<evidence type="ECO:0000313" key="3">
    <source>
        <dbReference type="Proteomes" id="UP000191418"/>
    </source>
</evidence>
<comment type="caution">
    <text evidence="2">The sequence shown here is derived from an EMBL/GenBank/DDBJ whole genome shotgun (WGS) entry which is preliminary data.</text>
</comment>
<dbReference type="Proteomes" id="UP000191418">
    <property type="component" value="Unassembled WGS sequence"/>
</dbReference>
<protein>
    <submittedName>
        <fullName evidence="2">Uncharacterized protein</fullName>
    </submittedName>
</protein>